<accession>A0A1M6NYV0</accession>
<dbReference type="EMBL" id="FRAR01000005">
    <property type="protein sequence ID" value="SHK00863.1"/>
    <property type="molecule type" value="Genomic_DNA"/>
</dbReference>
<proteinExistence type="predicted"/>
<dbReference type="OrthoDB" id="9827151at2"/>
<evidence type="ECO:0000313" key="1">
    <source>
        <dbReference type="EMBL" id="SHK00863.1"/>
    </source>
</evidence>
<dbReference type="Proteomes" id="UP000183997">
    <property type="component" value="Unassembled WGS sequence"/>
</dbReference>
<dbReference type="RefSeq" id="WP_072910563.1">
    <property type="nucleotide sequence ID" value="NZ_FRAR01000005.1"/>
</dbReference>
<gene>
    <name evidence="1" type="ORF">SAMN02745123_00351</name>
</gene>
<organism evidence="1 2">
    <name type="scientific">Desulforamulus aeronauticus DSM 10349</name>
    <dbReference type="NCBI Taxonomy" id="1121421"/>
    <lineage>
        <taxon>Bacteria</taxon>
        <taxon>Bacillati</taxon>
        <taxon>Bacillota</taxon>
        <taxon>Clostridia</taxon>
        <taxon>Eubacteriales</taxon>
        <taxon>Peptococcaceae</taxon>
        <taxon>Desulforamulus</taxon>
    </lineage>
</organism>
<name>A0A1M6NYV0_9FIRM</name>
<dbReference type="STRING" id="1121421.SAMN02745123_00351"/>
<sequence length="149" mass="17659">MLAREFWDIINRYDKKFIAFTEKQPTLTFTQDIPEYSTGLENGMMAELTYISEQQDMLHVVCDLTNFKTYNKTFEKPIYEGENGAFVKWSESFFYPEDNIVEFFIEAKNELPFEVGQSNGLYKEYLESQSNLTYIKWLESTLLQLRESS</sequence>
<dbReference type="AlphaFoldDB" id="A0A1M6NYV0"/>
<protein>
    <submittedName>
        <fullName evidence="1">Uncharacterized protein</fullName>
    </submittedName>
</protein>
<reference evidence="2" key="1">
    <citation type="submission" date="2016-11" db="EMBL/GenBank/DDBJ databases">
        <authorList>
            <person name="Varghese N."/>
            <person name="Submissions S."/>
        </authorList>
    </citation>
    <scope>NUCLEOTIDE SEQUENCE [LARGE SCALE GENOMIC DNA]</scope>
    <source>
        <strain evidence="2">DSM 10349</strain>
    </source>
</reference>
<keyword evidence="2" id="KW-1185">Reference proteome</keyword>
<evidence type="ECO:0000313" key="2">
    <source>
        <dbReference type="Proteomes" id="UP000183997"/>
    </source>
</evidence>